<dbReference type="InterPro" id="IPR045864">
    <property type="entry name" value="aa-tRNA-synth_II/BPL/LPL"/>
</dbReference>
<comment type="similarity">
    <text evidence="6 7">Belongs to the LipB family.</text>
</comment>
<gene>
    <name evidence="6 11" type="primary">lipB</name>
    <name evidence="11" type="ORF">QS748_05330</name>
</gene>
<evidence type="ECO:0000256" key="3">
    <source>
        <dbReference type="ARBA" id="ARBA00022679"/>
    </source>
</evidence>
<dbReference type="CDD" id="cd16444">
    <property type="entry name" value="LipB"/>
    <property type="match status" value="1"/>
</dbReference>
<dbReference type="PROSITE" id="PS01313">
    <property type="entry name" value="LIPB"/>
    <property type="match status" value="1"/>
</dbReference>
<evidence type="ECO:0000256" key="7">
    <source>
        <dbReference type="PIRNR" id="PIRNR016262"/>
    </source>
</evidence>
<dbReference type="PROSITE" id="PS51733">
    <property type="entry name" value="BPL_LPL_CATALYTIC"/>
    <property type="match status" value="1"/>
</dbReference>
<comment type="caution">
    <text evidence="11">The sequence shown here is derived from an EMBL/GenBank/DDBJ whole genome shotgun (WGS) entry which is preliminary data.</text>
</comment>
<feature type="domain" description="BPL/LPL catalytic" evidence="10">
    <location>
        <begin position="31"/>
        <end position="206"/>
    </location>
</feature>
<feature type="site" description="Lowers pKa of active site Cys" evidence="6 9">
    <location>
        <position position="134"/>
    </location>
</feature>
<dbReference type="GO" id="GO:0009249">
    <property type="term" value="P:protein lipoylation"/>
    <property type="evidence" value="ECO:0007669"/>
    <property type="project" value="InterPro"/>
</dbReference>
<evidence type="ECO:0000256" key="5">
    <source>
        <dbReference type="ARBA" id="ARBA00024732"/>
    </source>
</evidence>
<dbReference type="HAMAP" id="MF_00013">
    <property type="entry name" value="LipB"/>
    <property type="match status" value="1"/>
</dbReference>
<proteinExistence type="inferred from homology"/>
<keyword evidence="3 6" id="KW-0808">Transferase</keyword>
<comment type="pathway">
    <text evidence="1 6 7">Protein modification; protein lipoylation via endogenous pathway; protein N(6)-(lipoyl)lysine from octanoyl-[acyl-carrier-protein]: step 1/2.</text>
</comment>
<accession>A0AA90NUU0</accession>
<comment type="function">
    <text evidence="5 6 7">Catalyzes the transfer of endogenously produced octanoic acid from octanoyl-acyl-carrier-protein onto the lipoyl domains of lipoate-dependent enzymes. Lipoyl-ACP can also act as a substrate although octanoyl-ACP is likely to be the physiological substrate.</text>
</comment>
<dbReference type="PIRSF" id="PIRSF016262">
    <property type="entry name" value="LPLase"/>
    <property type="match status" value="1"/>
</dbReference>
<dbReference type="EC" id="2.3.1.181" evidence="6 7"/>
<dbReference type="SUPFAM" id="SSF55681">
    <property type="entry name" value="Class II aaRS and biotin synthetases"/>
    <property type="match status" value="1"/>
</dbReference>
<dbReference type="InterPro" id="IPR020605">
    <property type="entry name" value="Octanoyltransferase_CS"/>
</dbReference>
<dbReference type="AlphaFoldDB" id="A0AA90NUU0"/>
<evidence type="ECO:0000256" key="8">
    <source>
        <dbReference type="PIRSR" id="PIRSR016262-1"/>
    </source>
</evidence>
<sequence length="231" mass="26118">MSHSLFVCQLGRQSYHPVWQAMKDFTDKRDASTPDEVWFVEHNSVFTLGQAGKLEHVLAPGDIPVIKVDRGGQVTYHGPGQMVMYLLVDARRAGCGPRRLVTTLENSAISLLSRYNIEAYSKPEAPGVYVNNAKIACLGLRFRKMCSYHGLSINVDMDLEPFQRINPCGYAGQPMTSIKEFYPNVIMTNVAKVMLECLMEELGTCSTYYCSNISTVIKETKEWQWHDAFIY</sequence>
<evidence type="ECO:0000313" key="11">
    <source>
        <dbReference type="EMBL" id="MDP0588633.1"/>
    </source>
</evidence>
<evidence type="ECO:0000256" key="2">
    <source>
        <dbReference type="ARBA" id="ARBA00022490"/>
    </source>
</evidence>
<dbReference type="Gene3D" id="3.30.930.10">
    <property type="entry name" value="Bira Bifunctional Protein, Domain 2"/>
    <property type="match status" value="1"/>
</dbReference>
<dbReference type="InterPro" id="IPR000544">
    <property type="entry name" value="Octanoyltransferase"/>
</dbReference>
<evidence type="ECO:0000259" key="10">
    <source>
        <dbReference type="PROSITE" id="PS51733"/>
    </source>
</evidence>
<dbReference type="NCBIfam" id="NF010922">
    <property type="entry name" value="PRK14342.1"/>
    <property type="match status" value="1"/>
</dbReference>
<dbReference type="Proteomes" id="UP001178148">
    <property type="component" value="Unassembled WGS sequence"/>
</dbReference>
<keyword evidence="12" id="KW-1185">Reference proteome</keyword>
<comment type="miscellaneous">
    <text evidence="6">In the reaction, the free carboxyl group of octanoic acid is attached via an amide linkage to the epsilon-amino group of a specific lysine residue of lipoyl domains of lipoate-dependent enzymes.</text>
</comment>
<evidence type="ECO:0000256" key="4">
    <source>
        <dbReference type="ARBA" id="ARBA00023315"/>
    </source>
</evidence>
<reference evidence="11 12" key="1">
    <citation type="journal article" date="2023" name="bioRxiv">
        <title>An intranuclear bacterial parasite of deep-sea mussels expresses apoptosis inhibitors acquired from its host.</title>
        <authorList>
            <person name="Gonzalez Porras M.A."/>
            <person name="Assie A."/>
            <person name="Tietjen M."/>
            <person name="Violette M."/>
            <person name="Kleiner M."/>
            <person name="Gruber-Vodicka H."/>
            <person name="Dubilier N."/>
            <person name="Leisch N."/>
        </authorList>
    </citation>
    <scope>NUCLEOTIDE SEQUENCE [LARGE SCALE GENOMIC DNA]</scope>
    <source>
        <strain evidence="11">IAP13</strain>
    </source>
</reference>
<evidence type="ECO:0000256" key="9">
    <source>
        <dbReference type="PIRSR" id="PIRSR016262-3"/>
    </source>
</evidence>
<name>A0AA90NUU0_9GAMM</name>
<comment type="catalytic activity">
    <reaction evidence="6 7">
        <text>octanoyl-[ACP] + L-lysyl-[protein] = N(6)-octanoyl-L-lysyl-[protein] + holo-[ACP] + H(+)</text>
        <dbReference type="Rhea" id="RHEA:17665"/>
        <dbReference type="Rhea" id="RHEA-COMP:9636"/>
        <dbReference type="Rhea" id="RHEA-COMP:9685"/>
        <dbReference type="Rhea" id="RHEA-COMP:9752"/>
        <dbReference type="Rhea" id="RHEA-COMP:9928"/>
        <dbReference type="ChEBI" id="CHEBI:15378"/>
        <dbReference type="ChEBI" id="CHEBI:29969"/>
        <dbReference type="ChEBI" id="CHEBI:64479"/>
        <dbReference type="ChEBI" id="CHEBI:78463"/>
        <dbReference type="ChEBI" id="CHEBI:78809"/>
        <dbReference type="EC" id="2.3.1.181"/>
    </reaction>
</comment>
<dbReference type="Pfam" id="PF21948">
    <property type="entry name" value="LplA-B_cat"/>
    <property type="match status" value="1"/>
</dbReference>
<dbReference type="GO" id="GO:0005737">
    <property type="term" value="C:cytoplasm"/>
    <property type="evidence" value="ECO:0007669"/>
    <property type="project" value="UniProtKB-SubCell"/>
</dbReference>
<organism evidence="11 12">
    <name type="scientific">Candidatus Endonucleibacter bathymodioli</name>
    <dbReference type="NCBI Taxonomy" id="539814"/>
    <lineage>
        <taxon>Bacteria</taxon>
        <taxon>Pseudomonadati</taxon>
        <taxon>Pseudomonadota</taxon>
        <taxon>Gammaproteobacteria</taxon>
        <taxon>Oceanospirillales</taxon>
        <taxon>Endozoicomonadaceae</taxon>
        <taxon>Candidatus Endonucleibacter</taxon>
    </lineage>
</organism>
<dbReference type="EMBL" id="JASXSV010000006">
    <property type="protein sequence ID" value="MDP0588633.1"/>
    <property type="molecule type" value="Genomic_DNA"/>
</dbReference>
<feature type="active site" description="Acyl-thioester intermediate" evidence="6 8">
    <location>
        <position position="168"/>
    </location>
</feature>
<dbReference type="NCBIfam" id="TIGR00214">
    <property type="entry name" value="lipB"/>
    <property type="match status" value="1"/>
</dbReference>
<protein>
    <recommendedName>
        <fullName evidence="6 7">Octanoyltransferase</fullName>
        <ecNumber evidence="6 7">2.3.1.181</ecNumber>
    </recommendedName>
    <alternativeName>
        <fullName evidence="6">Lipoate-protein ligase B</fullName>
    </alternativeName>
    <alternativeName>
        <fullName evidence="6">Lipoyl/octanoyl transferase</fullName>
    </alternativeName>
    <alternativeName>
        <fullName evidence="6">Octanoyl-[acyl-carrier-protein]-protein N-octanoyltransferase</fullName>
    </alternativeName>
</protein>
<dbReference type="FunFam" id="3.30.930.10:FF:000020">
    <property type="entry name" value="Octanoyltransferase"/>
    <property type="match status" value="1"/>
</dbReference>
<dbReference type="InterPro" id="IPR004143">
    <property type="entry name" value="BPL_LPL_catalytic"/>
</dbReference>
<evidence type="ECO:0000313" key="12">
    <source>
        <dbReference type="Proteomes" id="UP001178148"/>
    </source>
</evidence>
<keyword evidence="2 6" id="KW-0963">Cytoplasm</keyword>
<evidence type="ECO:0000256" key="1">
    <source>
        <dbReference type="ARBA" id="ARBA00004821"/>
    </source>
</evidence>
<dbReference type="PANTHER" id="PTHR10993:SF7">
    <property type="entry name" value="LIPOYLTRANSFERASE 2, MITOCHONDRIAL-RELATED"/>
    <property type="match status" value="1"/>
</dbReference>
<feature type="binding site" evidence="6">
    <location>
        <begin position="150"/>
        <end position="152"/>
    </location>
    <ligand>
        <name>substrate</name>
    </ligand>
</feature>
<keyword evidence="4 6" id="KW-0012">Acyltransferase</keyword>
<feature type="binding site" evidence="6">
    <location>
        <begin position="70"/>
        <end position="77"/>
    </location>
    <ligand>
        <name>substrate</name>
    </ligand>
</feature>
<comment type="subcellular location">
    <subcellularLocation>
        <location evidence="6">Cytoplasm</location>
    </subcellularLocation>
</comment>
<comment type="caution">
    <text evidence="6">Lacks conserved residue(s) required for the propagation of feature annotation.</text>
</comment>
<dbReference type="PANTHER" id="PTHR10993">
    <property type="entry name" value="OCTANOYLTRANSFERASE"/>
    <property type="match status" value="1"/>
</dbReference>
<evidence type="ECO:0000256" key="6">
    <source>
        <dbReference type="HAMAP-Rule" id="MF_00013"/>
    </source>
</evidence>
<dbReference type="GO" id="GO:0033819">
    <property type="term" value="F:lipoyl(octanoyl) transferase activity"/>
    <property type="evidence" value="ECO:0007669"/>
    <property type="project" value="UniProtKB-EC"/>
</dbReference>